<keyword evidence="12" id="KW-0227">DNA damage</keyword>
<evidence type="ECO:0000256" key="11">
    <source>
        <dbReference type="PROSITE-ProRule" id="PRU01343"/>
    </source>
</evidence>
<dbReference type="Pfam" id="PF03372">
    <property type="entry name" value="Exo_endo_phos"/>
    <property type="match status" value="1"/>
</dbReference>
<dbReference type="NCBIfam" id="TIGR00633">
    <property type="entry name" value="xth"/>
    <property type="match status" value="1"/>
</dbReference>
<dbReference type="Proteomes" id="UP000053611">
    <property type="component" value="Unassembled WGS sequence"/>
</dbReference>
<keyword evidence="5" id="KW-0862">Zinc</keyword>
<proteinExistence type="inferred from homology"/>
<evidence type="ECO:0000313" key="16">
    <source>
        <dbReference type="Proteomes" id="UP000053611"/>
    </source>
</evidence>
<evidence type="ECO:0000256" key="5">
    <source>
        <dbReference type="ARBA" id="ARBA00022833"/>
    </source>
</evidence>
<evidence type="ECO:0000256" key="7">
    <source>
        <dbReference type="ARBA" id="ARBA00023242"/>
    </source>
</evidence>
<evidence type="ECO:0000256" key="1">
    <source>
        <dbReference type="ARBA" id="ARBA00007092"/>
    </source>
</evidence>
<organism evidence="15 16">
    <name type="scientific">Cutaneotrichosporon oleaginosum</name>
    <dbReference type="NCBI Taxonomy" id="879819"/>
    <lineage>
        <taxon>Eukaryota</taxon>
        <taxon>Fungi</taxon>
        <taxon>Dikarya</taxon>
        <taxon>Basidiomycota</taxon>
        <taxon>Agaricomycotina</taxon>
        <taxon>Tremellomycetes</taxon>
        <taxon>Trichosporonales</taxon>
        <taxon>Trichosporonaceae</taxon>
        <taxon>Cutaneotrichosporon</taxon>
    </lineage>
</organism>
<keyword evidence="2 9" id="KW-0479">Metal-binding</keyword>
<evidence type="ECO:0000256" key="12">
    <source>
        <dbReference type="RuleBase" id="RU362131"/>
    </source>
</evidence>
<dbReference type="EMBL" id="KQ087267">
    <property type="protein sequence ID" value="KLT39186.1"/>
    <property type="molecule type" value="Genomic_DNA"/>
</dbReference>
<feature type="binding site" evidence="9">
    <location>
        <position position="304"/>
    </location>
    <ligand>
        <name>Mg(2+)</name>
        <dbReference type="ChEBI" id="CHEBI:18420"/>
        <label>1</label>
    </ligand>
</feature>
<dbReference type="CDD" id="cd09088">
    <property type="entry name" value="Ape2-like_AP-endo"/>
    <property type="match status" value="1"/>
</dbReference>
<keyword evidence="6 9" id="KW-0460">Magnesium</keyword>
<evidence type="ECO:0000256" key="2">
    <source>
        <dbReference type="ARBA" id="ARBA00022723"/>
    </source>
</evidence>
<feature type="region of interest" description="Disordered" evidence="13">
    <location>
        <begin position="437"/>
        <end position="548"/>
    </location>
</feature>
<gene>
    <name evidence="15" type="ORF">CC85DRAFT_265824</name>
</gene>
<dbReference type="AlphaFoldDB" id="A0A0J0XDM5"/>
<feature type="region of interest" description="Disordered" evidence="13">
    <location>
        <begin position="676"/>
        <end position="697"/>
    </location>
</feature>
<sequence length="697" mass="77217">MMRILTWNVNVLRTVLDYHPFSSLPNKNVEGLLEELKADIICFQEHKTRRQQLDRSMACPGPFDAFWTFPRSKLGYSGVCTYVDSRVCVPLRAEEGITGLLLSEPGGTMKPPWTAEEKIGCYPDMDDVQLDDEFDGTPFDPRSLDVEGRAVVLDFGLFVLFNLYCPNETNEQRRPYKMNFLRTLQARVDALVAAGREVIIAGDINVMRAPLDSGEGGVKTTAEQHYEHPARVWLDSWCAPKGPMVDVVRESWPNREGMFTCWNQKIDARPANYGSRIDLILCTPGLRPWINGGDIQNKVYGSDHCPVYIDLHDSIDRDGQTIFIRDLLNPVNRPPSTGTVFPWDEPRSAPQPPRFATKFMEEFSAKQRTLKSLWANTKPKVKPVQTKTQETKAESDPDREEIPLEPSTTMGIARAAFVALDASPSVARPAFIDESPSAQASTSATATQTTQATQEAASGTSSARPTPVKRTEPSTVDLTQDSPPAKKMSLGRTRSTPVPKGKQKKASTNGQAKLAAFWSVPKAKPKAKEPSPPRFPQTSLPSTPKQASQVGSLLGEMDEPPDTVQDELFAQALAEEDAEVEAERAREREARNQAAGSQWASMFAPKKAPLCTVHQHPCKDFIVKVQGPNKGKRFWLCSKPVGPGYDMGRSKRPREDVDPRYRCNFFLWDSANSQREVPRRLGGGSSISAGGTNDPGV</sequence>
<feature type="compositionally biased region" description="Low complexity" evidence="13">
    <location>
        <begin position="437"/>
        <end position="463"/>
    </location>
</feature>
<feature type="binding site" evidence="9">
    <location>
        <position position="45"/>
    </location>
    <ligand>
        <name>Mg(2+)</name>
        <dbReference type="ChEBI" id="CHEBI:18420"/>
        <label>1</label>
    </ligand>
</feature>
<dbReference type="GO" id="GO:0008081">
    <property type="term" value="F:phosphoric diester hydrolase activity"/>
    <property type="evidence" value="ECO:0007669"/>
    <property type="project" value="TreeGrafter"/>
</dbReference>
<evidence type="ECO:0000313" key="15">
    <source>
        <dbReference type="EMBL" id="KLT39186.1"/>
    </source>
</evidence>
<feature type="binding site" evidence="9">
    <location>
        <position position="203"/>
    </location>
    <ligand>
        <name>Mg(2+)</name>
        <dbReference type="ChEBI" id="CHEBI:18420"/>
        <label>1</label>
    </ligand>
</feature>
<evidence type="ECO:0000256" key="9">
    <source>
        <dbReference type="PIRSR" id="PIRSR604808-2"/>
    </source>
</evidence>
<keyword evidence="16" id="KW-1185">Reference proteome</keyword>
<feature type="binding site" evidence="9">
    <location>
        <position position="303"/>
    </location>
    <ligand>
        <name>Mg(2+)</name>
        <dbReference type="ChEBI" id="CHEBI:18420"/>
        <label>1</label>
    </ligand>
</feature>
<comment type="cofactor">
    <cofactor evidence="9 12">
        <name>Mg(2+)</name>
        <dbReference type="ChEBI" id="CHEBI:18420"/>
    </cofactor>
    <cofactor evidence="9 12">
        <name>Mn(2+)</name>
        <dbReference type="ChEBI" id="CHEBI:29035"/>
    </cofactor>
    <text evidence="9 12">Probably binds two magnesium or manganese ions per subunit.</text>
</comment>
<reference evidence="15 16" key="1">
    <citation type="submission" date="2015-03" db="EMBL/GenBank/DDBJ databases">
        <title>Genomics and transcriptomics of the oil-accumulating basidiomycete yeast T. oleaginosus allow insights into substrate utilization and the diverse evolutionary trajectories of mating systems in fungi.</title>
        <authorList>
            <consortium name="DOE Joint Genome Institute"/>
            <person name="Kourist R."/>
            <person name="Kracht O."/>
            <person name="Bracharz F."/>
            <person name="Lipzen A."/>
            <person name="Nolan M."/>
            <person name="Ohm R."/>
            <person name="Grigoriev I."/>
            <person name="Sun S."/>
            <person name="Heitman J."/>
            <person name="Bruck T."/>
            <person name="Nowrousian M."/>
        </authorList>
    </citation>
    <scope>NUCLEOTIDE SEQUENCE [LARGE SCALE GENOMIC DNA]</scope>
    <source>
        <strain evidence="15 16">IBC0246</strain>
    </source>
</reference>
<dbReference type="PROSITE" id="PS51999">
    <property type="entry name" value="ZF_GRF"/>
    <property type="match status" value="1"/>
</dbReference>
<evidence type="ECO:0000256" key="10">
    <source>
        <dbReference type="PIRSR" id="PIRSR604808-3"/>
    </source>
</evidence>
<feature type="domain" description="GRF-type" evidence="14">
    <location>
        <begin position="611"/>
        <end position="672"/>
    </location>
</feature>
<feature type="site" description="Important for catalytic activity" evidence="10">
    <location>
        <position position="278"/>
    </location>
</feature>
<feature type="active site" evidence="8">
    <location>
        <position position="164"/>
    </location>
</feature>
<dbReference type="GO" id="GO:0005634">
    <property type="term" value="C:nucleus"/>
    <property type="evidence" value="ECO:0007669"/>
    <property type="project" value="TreeGrafter"/>
</dbReference>
<keyword evidence="9" id="KW-0464">Manganese</keyword>
<evidence type="ECO:0000256" key="8">
    <source>
        <dbReference type="PIRSR" id="PIRSR604808-1"/>
    </source>
</evidence>
<dbReference type="SUPFAM" id="SSF56219">
    <property type="entry name" value="DNase I-like"/>
    <property type="match status" value="1"/>
</dbReference>
<feature type="site" description="Transition state stabilizer" evidence="10">
    <location>
        <position position="205"/>
    </location>
</feature>
<evidence type="ECO:0000259" key="14">
    <source>
        <dbReference type="PROSITE" id="PS51999"/>
    </source>
</evidence>
<protein>
    <recommendedName>
        <fullName evidence="12">DNA-(apurinic or apyrimidinic site) endonuclease</fullName>
        <ecNumber evidence="12">3.1.-.-</ecNumber>
    </recommendedName>
</protein>
<name>A0A0J0XDM5_9TREE</name>
<accession>A0A0J0XDM5</accession>
<dbReference type="InterPro" id="IPR010666">
    <property type="entry name" value="Znf_GRF"/>
</dbReference>
<dbReference type="PANTHER" id="PTHR22748">
    <property type="entry name" value="AP ENDONUCLEASE"/>
    <property type="match status" value="1"/>
</dbReference>
<keyword evidence="3 11" id="KW-0863">Zinc-finger</keyword>
<feature type="compositionally biased region" description="Polar residues" evidence="13">
    <location>
        <begin position="473"/>
        <end position="482"/>
    </location>
</feature>
<keyword evidence="12" id="KW-0234">DNA repair</keyword>
<dbReference type="GO" id="GO:0008311">
    <property type="term" value="F:double-stranded DNA 3'-5' DNA exonuclease activity"/>
    <property type="evidence" value="ECO:0007669"/>
    <property type="project" value="TreeGrafter"/>
</dbReference>
<keyword evidence="4" id="KW-0378">Hydrolase</keyword>
<feature type="active site" description="Proton acceptor" evidence="8">
    <location>
        <position position="304"/>
    </location>
</feature>
<evidence type="ECO:0000256" key="3">
    <source>
        <dbReference type="ARBA" id="ARBA00022771"/>
    </source>
</evidence>
<feature type="compositionally biased region" description="Basic and acidic residues" evidence="13">
    <location>
        <begin position="389"/>
        <end position="402"/>
    </location>
</feature>
<dbReference type="OrthoDB" id="391817at2759"/>
<dbReference type="GO" id="GO:0008270">
    <property type="term" value="F:zinc ion binding"/>
    <property type="evidence" value="ECO:0007669"/>
    <property type="project" value="UniProtKB-KW"/>
</dbReference>
<feature type="binding site" evidence="9">
    <location>
        <position position="8"/>
    </location>
    <ligand>
        <name>Mg(2+)</name>
        <dbReference type="ChEBI" id="CHEBI:18420"/>
        <label>1</label>
    </ligand>
</feature>
<dbReference type="InterPro" id="IPR036691">
    <property type="entry name" value="Endo/exonu/phosph_ase_sf"/>
</dbReference>
<dbReference type="Gene3D" id="3.60.10.10">
    <property type="entry name" value="Endonuclease/exonuclease/phosphatase"/>
    <property type="match status" value="1"/>
</dbReference>
<dbReference type="STRING" id="879819.A0A0J0XDM5"/>
<feature type="site" description="Interaction with DNA substrate" evidence="10">
    <location>
        <position position="304"/>
    </location>
</feature>
<evidence type="ECO:0000256" key="13">
    <source>
        <dbReference type="SAM" id="MobiDB-lite"/>
    </source>
</evidence>
<evidence type="ECO:0000256" key="4">
    <source>
        <dbReference type="ARBA" id="ARBA00022801"/>
    </source>
</evidence>
<feature type="binding site" evidence="9">
    <location>
        <position position="205"/>
    </location>
    <ligand>
        <name>Mg(2+)</name>
        <dbReference type="ChEBI" id="CHEBI:18420"/>
        <label>1</label>
    </ligand>
</feature>
<dbReference type="InterPro" id="IPR004808">
    <property type="entry name" value="AP_endonuc_1"/>
</dbReference>
<evidence type="ECO:0000256" key="6">
    <source>
        <dbReference type="ARBA" id="ARBA00022842"/>
    </source>
</evidence>
<keyword evidence="7" id="KW-0539">Nucleus</keyword>
<dbReference type="PROSITE" id="PS51435">
    <property type="entry name" value="AP_NUCLEASE_F1_4"/>
    <property type="match status" value="1"/>
</dbReference>
<dbReference type="RefSeq" id="XP_018275677.1">
    <property type="nucleotide sequence ID" value="XM_018421004.1"/>
</dbReference>
<feature type="active site" description="Proton donor/acceptor" evidence="8">
    <location>
        <position position="203"/>
    </location>
</feature>
<dbReference type="GO" id="GO:0003906">
    <property type="term" value="F:DNA-(apurinic or apyrimidinic site) endonuclease activity"/>
    <property type="evidence" value="ECO:0007669"/>
    <property type="project" value="TreeGrafter"/>
</dbReference>
<feature type="region of interest" description="Disordered" evidence="13">
    <location>
        <begin position="374"/>
        <end position="406"/>
    </location>
</feature>
<dbReference type="GO" id="GO:0006284">
    <property type="term" value="P:base-excision repair"/>
    <property type="evidence" value="ECO:0007669"/>
    <property type="project" value="TreeGrafter"/>
</dbReference>
<dbReference type="GeneID" id="28981607"/>
<dbReference type="EC" id="3.1.-.-" evidence="12"/>
<feature type="compositionally biased region" description="Polar residues" evidence="13">
    <location>
        <begin position="536"/>
        <end position="548"/>
    </location>
</feature>
<dbReference type="InterPro" id="IPR005135">
    <property type="entry name" value="Endo/exonuclease/phosphatase"/>
</dbReference>
<dbReference type="PANTHER" id="PTHR22748:SF4">
    <property type="entry name" value="DNA-(APURINIC OR APYRIMIDINIC SITE) ENDONUCLEASE 2"/>
    <property type="match status" value="1"/>
</dbReference>
<comment type="similarity">
    <text evidence="1 12">Belongs to the DNA repair enzymes AP/ExoA family.</text>
</comment>